<evidence type="ECO:0008006" key="3">
    <source>
        <dbReference type="Google" id="ProtNLM"/>
    </source>
</evidence>
<dbReference type="AlphaFoldDB" id="A0A1J7C0W9"/>
<name>A0A1J7C0W9_9ACTN</name>
<evidence type="ECO:0000313" key="2">
    <source>
        <dbReference type="Proteomes" id="UP000243342"/>
    </source>
</evidence>
<dbReference type="Pfam" id="PF05402">
    <property type="entry name" value="PqqD"/>
    <property type="match status" value="1"/>
</dbReference>
<comment type="caution">
    <text evidence="1">The sequence shown here is derived from an EMBL/GenBank/DDBJ whole genome shotgun (WGS) entry which is preliminary data.</text>
</comment>
<evidence type="ECO:0000313" key="1">
    <source>
        <dbReference type="EMBL" id="OIV39369.1"/>
    </source>
</evidence>
<gene>
    <name evidence="1" type="ORF">BIV57_00550</name>
</gene>
<keyword evidence="2" id="KW-1185">Reference proteome</keyword>
<reference evidence="1 2" key="1">
    <citation type="submission" date="2016-10" db="EMBL/GenBank/DDBJ databases">
        <title>Genome sequence of Streptomyces gilvigriseus MUSC 26.</title>
        <authorList>
            <person name="Lee L.-H."/>
            <person name="Ser H.-L."/>
        </authorList>
    </citation>
    <scope>NUCLEOTIDE SEQUENCE [LARGE SCALE GENOMIC DNA]</scope>
    <source>
        <strain evidence="1 2">MUSC 26</strain>
    </source>
</reference>
<dbReference type="Proteomes" id="UP000243342">
    <property type="component" value="Unassembled WGS sequence"/>
</dbReference>
<protein>
    <recommendedName>
        <fullName evidence="3">PqqD family protein</fullName>
    </recommendedName>
</protein>
<dbReference type="RefSeq" id="WP_071654570.1">
    <property type="nucleotide sequence ID" value="NZ_MLCF01000002.1"/>
</dbReference>
<sequence>MHDEIQVPEYVAYTPGPNPGQGLLLDQREFEVVRLNAAGEVAWKGLAAGSLGQAAAYYAEQTGRNPERATAEVGEFAVRLAAKGLLVLTGNGAANL</sequence>
<proteinExistence type="predicted"/>
<dbReference type="EMBL" id="MLCF01000002">
    <property type="protein sequence ID" value="OIV39369.1"/>
    <property type="molecule type" value="Genomic_DNA"/>
</dbReference>
<dbReference type="InterPro" id="IPR008792">
    <property type="entry name" value="PQQD"/>
</dbReference>
<organism evidence="1 2">
    <name type="scientific">Mangrovactinospora gilvigrisea</name>
    <dbReference type="NCBI Taxonomy" id="1428644"/>
    <lineage>
        <taxon>Bacteria</taxon>
        <taxon>Bacillati</taxon>
        <taxon>Actinomycetota</taxon>
        <taxon>Actinomycetes</taxon>
        <taxon>Kitasatosporales</taxon>
        <taxon>Streptomycetaceae</taxon>
        <taxon>Mangrovactinospora</taxon>
    </lineage>
</organism>
<accession>A0A1J7C0W9</accession>